<dbReference type="Proteomes" id="UP000298416">
    <property type="component" value="Unassembled WGS sequence"/>
</dbReference>
<proteinExistence type="predicted"/>
<evidence type="ECO:0000313" key="2">
    <source>
        <dbReference type="Proteomes" id="UP000298416"/>
    </source>
</evidence>
<organism evidence="1">
    <name type="scientific">Salvia splendens</name>
    <name type="common">Scarlet sage</name>
    <dbReference type="NCBI Taxonomy" id="180675"/>
    <lineage>
        <taxon>Eukaryota</taxon>
        <taxon>Viridiplantae</taxon>
        <taxon>Streptophyta</taxon>
        <taxon>Embryophyta</taxon>
        <taxon>Tracheophyta</taxon>
        <taxon>Spermatophyta</taxon>
        <taxon>Magnoliopsida</taxon>
        <taxon>eudicotyledons</taxon>
        <taxon>Gunneridae</taxon>
        <taxon>Pentapetalae</taxon>
        <taxon>asterids</taxon>
        <taxon>lamiids</taxon>
        <taxon>Lamiales</taxon>
        <taxon>Lamiaceae</taxon>
        <taxon>Nepetoideae</taxon>
        <taxon>Mentheae</taxon>
        <taxon>Salviinae</taxon>
        <taxon>Salvia</taxon>
        <taxon>Salvia subgen. Calosphace</taxon>
        <taxon>core Calosphace</taxon>
    </lineage>
</organism>
<reference evidence="1" key="2">
    <citation type="submission" date="2020-08" db="EMBL/GenBank/DDBJ databases">
        <title>Plant Genome Project.</title>
        <authorList>
            <person name="Zhang R.-G."/>
        </authorList>
    </citation>
    <scope>NUCLEOTIDE SEQUENCE</scope>
    <source>
        <strain evidence="1">Huo1</strain>
        <tissue evidence="1">Leaf</tissue>
    </source>
</reference>
<comment type="caution">
    <text evidence="1">The sequence shown here is derived from an EMBL/GenBank/DDBJ whole genome shotgun (WGS) entry which is preliminary data.</text>
</comment>
<reference evidence="1" key="1">
    <citation type="submission" date="2018-01" db="EMBL/GenBank/DDBJ databases">
        <authorList>
            <person name="Mao J.F."/>
        </authorList>
    </citation>
    <scope>NUCLEOTIDE SEQUENCE</scope>
    <source>
        <strain evidence="1">Huo1</strain>
        <tissue evidence="1">Leaf</tissue>
    </source>
</reference>
<accession>A0A8X8YDA9</accession>
<protein>
    <submittedName>
        <fullName evidence="1">Uncharacterized protein</fullName>
    </submittedName>
</protein>
<evidence type="ECO:0000313" key="1">
    <source>
        <dbReference type="EMBL" id="KAG6429589.1"/>
    </source>
</evidence>
<dbReference type="AlphaFoldDB" id="A0A8X8YDA9"/>
<keyword evidence="2" id="KW-1185">Reference proteome</keyword>
<gene>
    <name evidence="1" type="ORF">SASPL_107641</name>
</gene>
<name>A0A8X8YDA9_SALSN</name>
<dbReference type="EMBL" id="PNBA02000003">
    <property type="protein sequence ID" value="KAG6429589.1"/>
    <property type="molecule type" value="Genomic_DNA"/>
</dbReference>
<sequence length="76" mass="7913">MTSQEGCVVVGRDLDHKSTLFRSHKAAGSDLGGGVEVCVVSVGPNRKGVVAAAVVYDGCRIEGSGGREWAEIDLPR</sequence>